<dbReference type="EMBL" id="BAAAVI010000045">
    <property type="protein sequence ID" value="GAA2890308.1"/>
    <property type="molecule type" value="Genomic_DNA"/>
</dbReference>
<organism evidence="3 4">
    <name type="scientific">Streptosporangium fragile</name>
    <dbReference type="NCBI Taxonomy" id="46186"/>
    <lineage>
        <taxon>Bacteria</taxon>
        <taxon>Bacillati</taxon>
        <taxon>Actinomycetota</taxon>
        <taxon>Actinomycetes</taxon>
        <taxon>Streptosporangiales</taxon>
        <taxon>Streptosporangiaceae</taxon>
        <taxon>Streptosporangium</taxon>
    </lineage>
</organism>
<keyword evidence="2" id="KW-1133">Transmembrane helix</keyword>
<accession>A0ABN3W549</accession>
<keyword evidence="2" id="KW-0472">Membrane</keyword>
<comment type="caution">
    <text evidence="3">The sequence shown here is derived from an EMBL/GenBank/DDBJ whole genome shotgun (WGS) entry which is preliminary data.</text>
</comment>
<feature type="transmembrane region" description="Helical" evidence="2">
    <location>
        <begin position="108"/>
        <end position="125"/>
    </location>
</feature>
<gene>
    <name evidence="3" type="ORF">GCM10010517_54620</name>
</gene>
<evidence type="ECO:0000256" key="2">
    <source>
        <dbReference type="SAM" id="Phobius"/>
    </source>
</evidence>
<sequence length="139" mass="13992">MQTGVQPGMQTGVQPGMQTGVQPGMQTGVQAPGQVPPVASGAGQGTGLWGGSEVRLPQAAPTPVMPQPYAAAQEPEAPGAPLPRVVGGPGRDTEPVAESRPVLTGVQGFPAVAGGVGAMLGLLWLQGRTRRGQRSRTVL</sequence>
<proteinExistence type="predicted"/>
<protein>
    <submittedName>
        <fullName evidence="3">Uncharacterized protein</fullName>
    </submittedName>
</protein>
<dbReference type="Proteomes" id="UP001500831">
    <property type="component" value="Unassembled WGS sequence"/>
</dbReference>
<feature type="compositionally biased region" description="Low complexity" evidence="1">
    <location>
        <begin position="67"/>
        <end position="79"/>
    </location>
</feature>
<keyword evidence="4" id="KW-1185">Reference proteome</keyword>
<name>A0ABN3W549_9ACTN</name>
<evidence type="ECO:0000313" key="4">
    <source>
        <dbReference type="Proteomes" id="UP001500831"/>
    </source>
</evidence>
<evidence type="ECO:0000256" key="1">
    <source>
        <dbReference type="SAM" id="MobiDB-lite"/>
    </source>
</evidence>
<keyword evidence="2" id="KW-0812">Transmembrane</keyword>
<reference evidence="3 4" key="1">
    <citation type="journal article" date="2019" name="Int. J. Syst. Evol. Microbiol.">
        <title>The Global Catalogue of Microorganisms (GCM) 10K type strain sequencing project: providing services to taxonomists for standard genome sequencing and annotation.</title>
        <authorList>
            <consortium name="The Broad Institute Genomics Platform"/>
            <consortium name="The Broad Institute Genome Sequencing Center for Infectious Disease"/>
            <person name="Wu L."/>
            <person name="Ma J."/>
        </authorList>
    </citation>
    <scope>NUCLEOTIDE SEQUENCE [LARGE SCALE GENOMIC DNA]</scope>
    <source>
        <strain evidence="3 4">JCM 6242</strain>
    </source>
</reference>
<evidence type="ECO:0000313" key="3">
    <source>
        <dbReference type="EMBL" id="GAA2890308.1"/>
    </source>
</evidence>
<feature type="region of interest" description="Disordered" evidence="1">
    <location>
        <begin position="26"/>
        <end position="102"/>
    </location>
</feature>